<feature type="region of interest" description="Disordered" evidence="1">
    <location>
        <begin position="1"/>
        <end position="21"/>
    </location>
</feature>
<dbReference type="AlphaFoldDB" id="A0A164PE63"/>
<gene>
    <name evidence="2" type="ORF">APZ42_029703</name>
</gene>
<accession>A0A164PE63</accession>
<proteinExistence type="predicted"/>
<evidence type="ECO:0000313" key="3">
    <source>
        <dbReference type="Proteomes" id="UP000076858"/>
    </source>
</evidence>
<reference evidence="2 3" key="1">
    <citation type="submission" date="2016-03" db="EMBL/GenBank/DDBJ databases">
        <title>EvidentialGene: Evidence-directed Construction of Genes on Genomes.</title>
        <authorList>
            <person name="Gilbert D.G."/>
            <person name="Choi J.-H."/>
            <person name="Mockaitis K."/>
            <person name="Colbourne J."/>
            <person name="Pfrender M."/>
        </authorList>
    </citation>
    <scope>NUCLEOTIDE SEQUENCE [LARGE SCALE GENOMIC DNA]</scope>
    <source>
        <strain evidence="2 3">Xinb3</strain>
        <tissue evidence="2">Complete organism</tissue>
    </source>
</reference>
<evidence type="ECO:0000313" key="2">
    <source>
        <dbReference type="EMBL" id="KZS06751.1"/>
    </source>
</evidence>
<dbReference type="EMBL" id="LRGB01002625">
    <property type="protein sequence ID" value="KZS06751.1"/>
    <property type="molecule type" value="Genomic_DNA"/>
</dbReference>
<dbReference type="Proteomes" id="UP000076858">
    <property type="component" value="Unassembled WGS sequence"/>
</dbReference>
<protein>
    <submittedName>
        <fullName evidence="2">Uncharacterized protein</fullName>
    </submittedName>
</protein>
<organism evidence="2 3">
    <name type="scientific">Daphnia magna</name>
    <dbReference type="NCBI Taxonomy" id="35525"/>
    <lineage>
        <taxon>Eukaryota</taxon>
        <taxon>Metazoa</taxon>
        <taxon>Ecdysozoa</taxon>
        <taxon>Arthropoda</taxon>
        <taxon>Crustacea</taxon>
        <taxon>Branchiopoda</taxon>
        <taxon>Diplostraca</taxon>
        <taxon>Cladocera</taxon>
        <taxon>Anomopoda</taxon>
        <taxon>Daphniidae</taxon>
        <taxon>Daphnia</taxon>
    </lineage>
</organism>
<name>A0A164PE63_9CRUS</name>
<sequence>MHGKRGRKWRESAGGATLENKSARKNVMDIGPFHRYVDNQMLIEFRRGSVVSCTCQLKRIYSPILNIITKKKRKIKKTGSL</sequence>
<comment type="caution">
    <text evidence="2">The sequence shown here is derived from an EMBL/GenBank/DDBJ whole genome shotgun (WGS) entry which is preliminary data.</text>
</comment>
<evidence type="ECO:0000256" key="1">
    <source>
        <dbReference type="SAM" id="MobiDB-lite"/>
    </source>
</evidence>
<keyword evidence="3" id="KW-1185">Reference proteome</keyword>